<proteinExistence type="predicted"/>
<dbReference type="Pfam" id="PF00078">
    <property type="entry name" value="RVT_1"/>
    <property type="match status" value="1"/>
</dbReference>
<keyword evidence="3" id="KW-1185">Reference proteome</keyword>
<dbReference type="SUPFAM" id="SSF56672">
    <property type="entry name" value="DNA/RNA polymerases"/>
    <property type="match status" value="1"/>
</dbReference>
<dbReference type="EMBL" id="OZ034816">
    <property type="protein sequence ID" value="CAL1374841.1"/>
    <property type="molecule type" value="Genomic_DNA"/>
</dbReference>
<sequence>MMKLDMRKAYGLVDWDCLDSILKAYGFSEKWRGWINACIRTVKFSILLNGSPTEPFFPSRGIRQGDPISPFLFILMSILIDEAVAKVDIHGIKLNRNCPRISHCLFADDTVIFGKASVREAYHIQSILRRYSEATGQEINANKSSIFFSKNTPEAIKMLVTNKFGFPPSVCHDKYLGVPSERGRSKKETFMFLLERIEKKGESWKSLLLSPGGKEVLLKVVIQAITSYIMSVFLLSLSLANKMDSILKRFFWSGSMKKKSIHWRDARVLEKQKKTECWASRIFIFSIWRLSGNKYGECWRILMLFGFDCLRVFTLLMETCTQLLREGEGRGFGMFFLC</sequence>
<evidence type="ECO:0000259" key="1">
    <source>
        <dbReference type="PROSITE" id="PS50878"/>
    </source>
</evidence>
<dbReference type="InterPro" id="IPR043502">
    <property type="entry name" value="DNA/RNA_pol_sf"/>
</dbReference>
<name>A0AAV2DLS0_9ROSI</name>
<protein>
    <recommendedName>
        <fullName evidence="1">Reverse transcriptase domain-containing protein</fullName>
    </recommendedName>
</protein>
<dbReference type="AlphaFoldDB" id="A0AAV2DLS0"/>
<organism evidence="2 3">
    <name type="scientific">Linum trigynum</name>
    <dbReference type="NCBI Taxonomy" id="586398"/>
    <lineage>
        <taxon>Eukaryota</taxon>
        <taxon>Viridiplantae</taxon>
        <taxon>Streptophyta</taxon>
        <taxon>Embryophyta</taxon>
        <taxon>Tracheophyta</taxon>
        <taxon>Spermatophyta</taxon>
        <taxon>Magnoliopsida</taxon>
        <taxon>eudicotyledons</taxon>
        <taxon>Gunneridae</taxon>
        <taxon>Pentapetalae</taxon>
        <taxon>rosids</taxon>
        <taxon>fabids</taxon>
        <taxon>Malpighiales</taxon>
        <taxon>Linaceae</taxon>
        <taxon>Linum</taxon>
    </lineage>
</organism>
<evidence type="ECO:0000313" key="3">
    <source>
        <dbReference type="Proteomes" id="UP001497516"/>
    </source>
</evidence>
<evidence type="ECO:0000313" key="2">
    <source>
        <dbReference type="EMBL" id="CAL1374841.1"/>
    </source>
</evidence>
<dbReference type="PANTHER" id="PTHR33116">
    <property type="entry name" value="REVERSE TRANSCRIPTASE ZINC-BINDING DOMAIN-CONTAINING PROTEIN-RELATED-RELATED"/>
    <property type="match status" value="1"/>
</dbReference>
<reference evidence="2 3" key="1">
    <citation type="submission" date="2024-04" db="EMBL/GenBank/DDBJ databases">
        <authorList>
            <person name="Fracassetti M."/>
        </authorList>
    </citation>
    <scope>NUCLEOTIDE SEQUENCE [LARGE SCALE GENOMIC DNA]</scope>
</reference>
<dbReference type="PANTHER" id="PTHR33116:SF86">
    <property type="entry name" value="REVERSE TRANSCRIPTASE DOMAIN-CONTAINING PROTEIN"/>
    <property type="match status" value="1"/>
</dbReference>
<gene>
    <name evidence="2" type="ORF">LTRI10_LOCUS16679</name>
</gene>
<dbReference type="Proteomes" id="UP001497516">
    <property type="component" value="Chromosome 3"/>
</dbReference>
<dbReference type="InterPro" id="IPR000477">
    <property type="entry name" value="RT_dom"/>
</dbReference>
<dbReference type="PROSITE" id="PS50878">
    <property type="entry name" value="RT_POL"/>
    <property type="match status" value="1"/>
</dbReference>
<accession>A0AAV2DLS0</accession>
<feature type="domain" description="Reverse transcriptase" evidence="1">
    <location>
        <begin position="1"/>
        <end position="209"/>
    </location>
</feature>